<accession>A0A1V9FYW9</accession>
<keyword evidence="5" id="KW-0862">Zinc</keyword>
<feature type="transmembrane region" description="Helical" evidence="9">
    <location>
        <begin position="30"/>
        <end position="50"/>
    </location>
</feature>
<feature type="domain" description="Cation efflux protein cytoplasmic" evidence="11">
    <location>
        <begin position="221"/>
        <end position="297"/>
    </location>
</feature>
<dbReference type="OrthoDB" id="9809646at2"/>
<evidence type="ECO:0000256" key="6">
    <source>
        <dbReference type="ARBA" id="ARBA00022989"/>
    </source>
</evidence>
<organism evidence="12 13">
    <name type="scientific">Niastella vici</name>
    <dbReference type="NCBI Taxonomy" id="1703345"/>
    <lineage>
        <taxon>Bacteria</taxon>
        <taxon>Pseudomonadati</taxon>
        <taxon>Bacteroidota</taxon>
        <taxon>Chitinophagia</taxon>
        <taxon>Chitinophagales</taxon>
        <taxon>Chitinophagaceae</taxon>
        <taxon>Niastella</taxon>
    </lineage>
</organism>
<dbReference type="PANTHER" id="PTHR11562">
    <property type="entry name" value="CATION EFFLUX PROTEIN/ ZINC TRANSPORTER"/>
    <property type="match status" value="1"/>
</dbReference>
<feature type="transmembrane region" description="Helical" evidence="9">
    <location>
        <begin position="192"/>
        <end position="209"/>
    </location>
</feature>
<keyword evidence="4 9" id="KW-0812">Transmembrane</keyword>
<gene>
    <name evidence="12" type="ORF">A3860_24580</name>
</gene>
<dbReference type="SUPFAM" id="SSF160240">
    <property type="entry name" value="Cation efflux protein cytoplasmic domain-like"/>
    <property type="match status" value="1"/>
</dbReference>
<dbReference type="GO" id="GO:0005385">
    <property type="term" value="F:zinc ion transmembrane transporter activity"/>
    <property type="evidence" value="ECO:0007669"/>
    <property type="project" value="TreeGrafter"/>
</dbReference>
<evidence type="ECO:0000256" key="5">
    <source>
        <dbReference type="ARBA" id="ARBA00022906"/>
    </source>
</evidence>
<dbReference type="InterPro" id="IPR036837">
    <property type="entry name" value="Cation_efflux_CTD_sf"/>
</dbReference>
<evidence type="ECO:0000313" key="13">
    <source>
        <dbReference type="Proteomes" id="UP000192796"/>
    </source>
</evidence>
<keyword evidence="3" id="KW-0813">Transport</keyword>
<evidence type="ECO:0000259" key="11">
    <source>
        <dbReference type="Pfam" id="PF16916"/>
    </source>
</evidence>
<keyword evidence="8 9" id="KW-0472">Membrane</keyword>
<evidence type="ECO:0000256" key="9">
    <source>
        <dbReference type="SAM" id="Phobius"/>
    </source>
</evidence>
<feature type="domain" description="Cation efflux protein transmembrane" evidence="10">
    <location>
        <begin position="28"/>
        <end position="214"/>
    </location>
</feature>
<feature type="transmembrane region" description="Helical" evidence="9">
    <location>
        <begin position="160"/>
        <end position="186"/>
    </location>
</feature>
<dbReference type="InterPro" id="IPR027469">
    <property type="entry name" value="Cation_efflux_TMD_sf"/>
</dbReference>
<dbReference type="Gene3D" id="1.20.1510.10">
    <property type="entry name" value="Cation efflux protein transmembrane domain"/>
    <property type="match status" value="1"/>
</dbReference>
<dbReference type="InterPro" id="IPR002524">
    <property type="entry name" value="Cation_efflux"/>
</dbReference>
<comment type="subcellular location">
    <subcellularLocation>
        <location evidence="1">Membrane</location>
        <topology evidence="1">Multi-pass membrane protein</topology>
    </subcellularLocation>
</comment>
<dbReference type="GO" id="GO:0005886">
    <property type="term" value="C:plasma membrane"/>
    <property type="evidence" value="ECO:0007669"/>
    <property type="project" value="TreeGrafter"/>
</dbReference>
<dbReference type="NCBIfam" id="TIGR01297">
    <property type="entry name" value="CDF"/>
    <property type="match status" value="1"/>
</dbReference>
<evidence type="ECO:0000256" key="4">
    <source>
        <dbReference type="ARBA" id="ARBA00022692"/>
    </source>
</evidence>
<keyword evidence="5" id="KW-0864">Zinc transport</keyword>
<keyword evidence="7" id="KW-0406">Ion transport</keyword>
<evidence type="ECO:0000256" key="8">
    <source>
        <dbReference type="ARBA" id="ARBA00023136"/>
    </source>
</evidence>
<dbReference type="PANTHER" id="PTHR11562:SF17">
    <property type="entry name" value="RE54080P-RELATED"/>
    <property type="match status" value="1"/>
</dbReference>
<dbReference type="Pfam" id="PF01545">
    <property type="entry name" value="Cation_efflux"/>
    <property type="match status" value="1"/>
</dbReference>
<dbReference type="InterPro" id="IPR058533">
    <property type="entry name" value="Cation_efflux_TM"/>
</dbReference>
<proteinExistence type="inferred from homology"/>
<dbReference type="RefSeq" id="WP_081147783.1">
    <property type="nucleotide sequence ID" value="NZ_LVYD01000045.1"/>
</dbReference>
<dbReference type="InterPro" id="IPR050681">
    <property type="entry name" value="CDF/SLC30A"/>
</dbReference>
<dbReference type="Proteomes" id="UP000192796">
    <property type="component" value="Unassembled WGS sequence"/>
</dbReference>
<dbReference type="SUPFAM" id="SSF161111">
    <property type="entry name" value="Cation efflux protein transmembrane domain-like"/>
    <property type="match status" value="1"/>
</dbReference>
<dbReference type="InterPro" id="IPR027470">
    <property type="entry name" value="Cation_efflux_CTD"/>
</dbReference>
<comment type="caution">
    <text evidence="12">The sequence shown here is derived from an EMBL/GenBank/DDBJ whole genome shotgun (WGS) entry which is preliminary data.</text>
</comment>
<evidence type="ECO:0000256" key="1">
    <source>
        <dbReference type="ARBA" id="ARBA00004141"/>
    </source>
</evidence>
<evidence type="ECO:0000256" key="2">
    <source>
        <dbReference type="ARBA" id="ARBA00008873"/>
    </source>
</evidence>
<name>A0A1V9FYW9_9BACT</name>
<dbReference type="AlphaFoldDB" id="A0A1V9FYW9"/>
<feature type="transmembrane region" description="Helical" evidence="9">
    <location>
        <begin position="124"/>
        <end position="148"/>
    </location>
</feature>
<evidence type="ECO:0000256" key="3">
    <source>
        <dbReference type="ARBA" id="ARBA00022448"/>
    </source>
</evidence>
<evidence type="ECO:0000256" key="7">
    <source>
        <dbReference type="ARBA" id="ARBA00023065"/>
    </source>
</evidence>
<evidence type="ECO:0000313" key="12">
    <source>
        <dbReference type="EMBL" id="OQP63520.1"/>
    </source>
</evidence>
<sequence>MGHDHSHAHHSHSHAVSFNEASLKAFQVGIALNILFVMVEVVAGLAYKSMSLLSDAGHNLADVASLLLSYIAFKLAHRQATTRFTYGLKKTTVLAALFNALLLLVAIGTLGYESVQRLQAPPVVQGYGIAWVAAIGIVVNSVSAFLFFRNKDTDLNIKGAYWHLLADALVSVGVVIGGIVISYTGWFWLDPAIGLAIMIIILISTWSLLTDSFKMSVDAVPSGIDLEAITRIMLSVKHIVNVHHIHIWPLSTTENALTAHVIIDDQLPFEEKLKVIQELKHELIHHNIHHSTIELESETVHCSNENEKLEPFTQPHRH</sequence>
<reference evidence="12 13" key="1">
    <citation type="submission" date="2016-03" db="EMBL/GenBank/DDBJ databases">
        <title>Niastella vici sp. nov., isolated from farmland soil.</title>
        <authorList>
            <person name="Chen L."/>
            <person name="Wang D."/>
            <person name="Yang S."/>
            <person name="Wang G."/>
        </authorList>
    </citation>
    <scope>NUCLEOTIDE SEQUENCE [LARGE SCALE GENOMIC DNA]</scope>
    <source>
        <strain evidence="12 13">DJ57</strain>
    </source>
</reference>
<dbReference type="Pfam" id="PF16916">
    <property type="entry name" value="ZT_dimer"/>
    <property type="match status" value="1"/>
</dbReference>
<evidence type="ECO:0000259" key="10">
    <source>
        <dbReference type="Pfam" id="PF01545"/>
    </source>
</evidence>
<keyword evidence="13" id="KW-1185">Reference proteome</keyword>
<dbReference type="EMBL" id="LVYD01000045">
    <property type="protein sequence ID" value="OQP63520.1"/>
    <property type="molecule type" value="Genomic_DNA"/>
</dbReference>
<keyword evidence="6 9" id="KW-1133">Transmembrane helix</keyword>
<comment type="similarity">
    <text evidence="2">Belongs to the cation diffusion facilitator (CDF) transporter (TC 2.A.4) family. SLC30A subfamily.</text>
</comment>
<protein>
    <submittedName>
        <fullName evidence="12">Cation transporter</fullName>
    </submittedName>
</protein>
<feature type="transmembrane region" description="Helical" evidence="9">
    <location>
        <begin position="93"/>
        <end position="112"/>
    </location>
</feature>